<evidence type="ECO:0000313" key="1">
    <source>
        <dbReference type="EMBL" id="MBB5789536.1"/>
    </source>
</evidence>
<name>A0A7W9LMR7_9ACTN</name>
<keyword evidence="1" id="KW-0378">Hydrolase</keyword>
<sequence length="91" mass="10134">MAEKPRRDPRDEVVDAVVLWRLDPAGEAKAVIDAAVQALLDGLDTPALRELAGASPKESTYVLEELIDRRRSTSWRSATAWVMTPDTRRCT</sequence>
<keyword evidence="1" id="KW-0645">Protease</keyword>
<organism evidence="1 2">
    <name type="scientific">Jiangella mangrovi</name>
    <dbReference type="NCBI Taxonomy" id="1524084"/>
    <lineage>
        <taxon>Bacteria</taxon>
        <taxon>Bacillati</taxon>
        <taxon>Actinomycetota</taxon>
        <taxon>Actinomycetes</taxon>
        <taxon>Jiangellales</taxon>
        <taxon>Jiangellaceae</taxon>
        <taxon>Jiangella</taxon>
    </lineage>
</organism>
<proteinExistence type="predicted"/>
<evidence type="ECO:0000313" key="2">
    <source>
        <dbReference type="Proteomes" id="UP000542813"/>
    </source>
</evidence>
<protein>
    <submittedName>
        <fullName evidence="1">Regulator of protease activity HflC (Stomatin/prohibitin superfamily)</fullName>
    </submittedName>
</protein>
<dbReference type="AlphaFoldDB" id="A0A7W9LMR7"/>
<dbReference type="GO" id="GO:0006508">
    <property type="term" value="P:proteolysis"/>
    <property type="evidence" value="ECO:0007669"/>
    <property type="project" value="UniProtKB-KW"/>
</dbReference>
<comment type="caution">
    <text evidence="1">The sequence shown here is derived from an EMBL/GenBank/DDBJ whole genome shotgun (WGS) entry which is preliminary data.</text>
</comment>
<accession>A0A7W9LMR7</accession>
<gene>
    <name evidence="1" type="ORF">HD601_004111</name>
</gene>
<dbReference type="GO" id="GO:0008233">
    <property type="term" value="F:peptidase activity"/>
    <property type="evidence" value="ECO:0007669"/>
    <property type="project" value="UniProtKB-KW"/>
</dbReference>
<reference evidence="1 2" key="1">
    <citation type="submission" date="2020-08" db="EMBL/GenBank/DDBJ databases">
        <title>Sequencing the genomes of 1000 actinobacteria strains.</title>
        <authorList>
            <person name="Klenk H.-P."/>
        </authorList>
    </citation>
    <scope>NUCLEOTIDE SEQUENCE [LARGE SCALE GENOMIC DNA]</scope>
    <source>
        <strain evidence="1 2">DSM 102122</strain>
    </source>
</reference>
<dbReference type="EMBL" id="JACHMM010000001">
    <property type="protein sequence ID" value="MBB5789536.1"/>
    <property type="molecule type" value="Genomic_DNA"/>
</dbReference>
<keyword evidence="2" id="KW-1185">Reference proteome</keyword>
<dbReference type="Proteomes" id="UP000542813">
    <property type="component" value="Unassembled WGS sequence"/>
</dbReference>
<dbReference type="RefSeq" id="WP_184824962.1">
    <property type="nucleotide sequence ID" value="NZ_JACHMM010000001.1"/>
</dbReference>